<keyword evidence="4 5" id="KW-0067">ATP-binding</keyword>
<keyword evidence="1" id="KW-0808">Transferase</keyword>
<dbReference type="GO" id="GO:0004674">
    <property type="term" value="F:protein serine/threonine kinase activity"/>
    <property type="evidence" value="ECO:0007669"/>
    <property type="project" value="TreeGrafter"/>
</dbReference>
<dbReference type="PANTHER" id="PTHR44329">
    <property type="entry name" value="SERINE/THREONINE-PROTEIN KINASE TNNI3K-RELATED"/>
    <property type="match status" value="1"/>
</dbReference>
<gene>
    <name evidence="7" type="ORF">C1645_806283</name>
</gene>
<protein>
    <submittedName>
        <fullName evidence="7">Kinase-like domain-containing protein</fullName>
    </submittedName>
</protein>
<dbReference type="Pfam" id="PF07714">
    <property type="entry name" value="PK_Tyr_Ser-Thr"/>
    <property type="match status" value="1"/>
</dbReference>
<dbReference type="EMBL" id="QKYT01000221">
    <property type="protein sequence ID" value="RIA89400.1"/>
    <property type="molecule type" value="Genomic_DNA"/>
</dbReference>
<keyword evidence="2 5" id="KW-0547">Nucleotide-binding</keyword>
<evidence type="ECO:0000259" key="6">
    <source>
        <dbReference type="PROSITE" id="PS50011"/>
    </source>
</evidence>
<dbReference type="Proteomes" id="UP000265703">
    <property type="component" value="Unassembled WGS sequence"/>
</dbReference>
<evidence type="ECO:0000256" key="1">
    <source>
        <dbReference type="ARBA" id="ARBA00022679"/>
    </source>
</evidence>
<comment type="caution">
    <text evidence="7">The sequence shown here is derived from an EMBL/GenBank/DDBJ whole genome shotgun (WGS) entry which is preliminary data.</text>
</comment>
<keyword evidence="8" id="KW-1185">Reference proteome</keyword>
<dbReference type="PANTHER" id="PTHR44329:SF288">
    <property type="entry name" value="MITOGEN-ACTIVATED PROTEIN KINASE KINASE KINASE 20"/>
    <property type="match status" value="1"/>
</dbReference>
<dbReference type="AlphaFoldDB" id="A0A397STB8"/>
<dbReference type="OrthoDB" id="10261027at2759"/>
<dbReference type="GO" id="GO:0005524">
    <property type="term" value="F:ATP binding"/>
    <property type="evidence" value="ECO:0007669"/>
    <property type="project" value="UniProtKB-UniRule"/>
</dbReference>
<evidence type="ECO:0000256" key="5">
    <source>
        <dbReference type="PROSITE-ProRule" id="PRU10141"/>
    </source>
</evidence>
<dbReference type="Gene3D" id="1.10.510.10">
    <property type="entry name" value="Transferase(Phosphotransferase) domain 1"/>
    <property type="match status" value="1"/>
</dbReference>
<dbReference type="InterPro" id="IPR000719">
    <property type="entry name" value="Prot_kinase_dom"/>
</dbReference>
<dbReference type="InterPro" id="IPR051681">
    <property type="entry name" value="Ser/Thr_Kinases-Pseudokinases"/>
</dbReference>
<sequence>MFNNNEMQNIENADEGINWIEEAINKKEIKYYEYEHFNNFQEIGSGAFGKVFRASYNKAENYFALKSFFNLNSAAVKGVVREIMLQRDVDFHSNIISFYGITKSGSDNKIDRINYLLVMEYADGGTLRDYLKENFNRLTWDNKYNLAYQLACAVSCLHDKKIVHRDLHSCNVLVHQDVIKLADFGLSKRIEEASDSKSKLFGMVPYIDPKSLMDSNNSIKLKEKRDVYSIGVLLWEISSGIPPFKGYANDLSLMYKISQGRRETIIPDTPDDYADLYTECWDGEPNNRPSMHEVVKRLEIFIPPNKNISSKKREREKEKEKEREIPKKRLTLQERELKFNGLFGSRIHI</sequence>
<evidence type="ECO:0000256" key="2">
    <source>
        <dbReference type="ARBA" id="ARBA00022741"/>
    </source>
</evidence>
<evidence type="ECO:0000313" key="7">
    <source>
        <dbReference type="EMBL" id="RIA89400.1"/>
    </source>
</evidence>
<reference evidence="7 8" key="1">
    <citation type="submission" date="2018-06" db="EMBL/GenBank/DDBJ databases">
        <title>Comparative genomics reveals the genomic features of Rhizophagus irregularis, R. cerebriforme, R. diaphanum and Gigaspora rosea, and their symbiotic lifestyle signature.</title>
        <authorList>
            <person name="Morin E."/>
            <person name="San Clemente H."/>
            <person name="Chen E.C.H."/>
            <person name="De La Providencia I."/>
            <person name="Hainaut M."/>
            <person name="Kuo A."/>
            <person name="Kohler A."/>
            <person name="Murat C."/>
            <person name="Tang N."/>
            <person name="Roy S."/>
            <person name="Loubradou J."/>
            <person name="Henrissat B."/>
            <person name="Grigoriev I.V."/>
            <person name="Corradi N."/>
            <person name="Roux C."/>
            <person name="Martin F.M."/>
        </authorList>
    </citation>
    <scope>NUCLEOTIDE SEQUENCE [LARGE SCALE GENOMIC DNA]</scope>
    <source>
        <strain evidence="7 8">DAOM 227022</strain>
    </source>
</reference>
<feature type="domain" description="Protein kinase" evidence="6">
    <location>
        <begin position="37"/>
        <end position="302"/>
    </location>
</feature>
<feature type="binding site" evidence="5">
    <location>
        <position position="66"/>
    </location>
    <ligand>
        <name>ATP</name>
        <dbReference type="ChEBI" id="CHEBI:30616"/>
    </ligand>
</feature>
<dbReference type="PROSITE" id="PS00107">
    <property type="entry name" value="PROTEIN_KINASE_ATP"/>
    <property type="match status" value="1"/>
</dbReference>
<proteinExistence type="predicted"/>
<organism evidence="7 8">
    <name type="scientific">Glomus cerebriforme</name>
    <dbReference type="NCBI Taxonomy" id="658196"/>
    <lineage>
        <taxon>Eukaryota</taxon>
        <taxon>Fungi</taxon>
        <taxon>Fungi incertae sedis</taxon>
        <taxon>Mucoromycota</taxon>
        <taxon>Glomeromycotina</taxon>
        <taxon>Glomeromycetes</taxon>
        <taxon>Glomerales</taxon>
        <taxon>Glomeraceae</taxon>
        <taxon>Glomus</taxon>
    </lineage>
</organism>
<dbReference type="InterPro" id="IPR011009">
    <property type="entry name" value="Kinase-like_dom_sf"/>
</dbReference>
<dbReference type="InterPro" id="IPR001245">
    <property type="entry name" value="Ser-Thr/Tyr_kinase_cat_dom"/>
</dbReference>
<evidence type="ECO:0000256" key="4">
    <source>
        <dbReference type="ARBA" id="ARBA00022840"/>
    </source>
</evidence>
<name>A0A397STB8_9GLOM</name>
<dbReference type="STRING" id="658196.A0A397STB8"/>
<dbReference type="InterPro" id="IPR017441">
    <property type="entry name" value="Protein_kinase_ATP_BS"/>
</dbReference>
<evidence type="ECO:0000256" key="3">
    <source>
        <dbReference type="ARBA" id="ARBA00022777"/>
    </source>
</evidence>
<dbReference type="SUPFAM" id="SSF56112">
    <property type="entry name" value="Protein kinase-like (PK-like)"/>
    <property type="match status" value="1"/>
</dbReference>
<dbReference type="PROSITE" id="PS50011">
    <property type="entry name" value="PROTEIN_KINASE_DOM"/>
    <property type="match status" value="1"/>
</dbReference>
<accession>A0A397STB8</accession>
<keyword evidence="3 7" id="KW-0418">Kinase</keyword>
<dbReference type="PRINTS" id="PR00109">
    <property type="entry name" value="TYRKINASE"/>
</dbReference>
<evidence type="ECO:0000313" key="8">
    <source>
        <dbReference type="Proteomes" id="UP000265703"/>
    </source>
</evidence>